<evidence type="ECO:0000256" key="3">
    <source>
        <dbReference type="ARBA" id="ARBA00022692"/>
    </source>
</evidence>
<comment type="subcellular location">
    <subcellularLocation>
        <location evidence="1">Membrane</location>
        <topology evidence="1">Single-pass membrane protein</topology>
    </subcellularLocation>
</comment>
<accession>A0ABU2J9V5</accession>
<evidence type="ECO:0000313" key="9">
    <source>
        <dbReference type="EMBL" id="MDT0261752.1"/>
    </source>
</evidence>
<dbReference type="EMBL" id="JAVREH010000010">
    <property type="protein sequence ID" value="MDT0261752.1"/>
    <property type="molecule type" value="Genomic_DNA"/>
</dbReference>
<evidence type="ECO:0000256" key="4">
    <source>
        <dbReference type="ARBA" id="ARBA00022927"/>
    </source>
</evidence>
<comment type="caution">
    <text evidence="9">The sequence shown here is derived from an EMBL/GenBank/DDBJ whole genome shotgun (WGS) entry which is preliminary data.</text>
</comment>
<evidence type="ECO:0000256" key="1">
    <source>
        <dbReference type="ARBA" id="ARBA00004167"/>
    </source>
</evidence>
<keyword evidence="5" id="KW-1133">Transmembrane helix</keyword>
<protein>
    <submittedName>
        <fullName evidence="9">Sec-independent translocase</fullName>
    </submittedName>
</protein>
<dbReference type="Pfam" id="PF02416">
    <property type="entry name" value="TatA_B_E"/>
    <property type="match status" value="1"/>
</dbReference>
<keyword evidence="3" id="KW-0812">Transmembrane</keyword>
<feature type="compositionally biased region" description="Basic and acidic residues" evidence="8">
    <location>
        <begin position="144"/>
        <end position="155"/>
    </location>
</feature>
<evidence type="ECO:0000256" key="2">
    <source>
        <dbReference type="ARBA" id="ARBA00022448"/>
    </source>
</evidence>
<evidence type="ECO:0000256" key="8">
    <source>
        <dbReference type="SAM" id="MobiDB-lite"/>
    </source>
</evidence>
<dbReference type="InterPro" id="IPR003369">
    <property type="entry name" value="TatA/B/E"/>
</dbReference>
<proteinExistence type="predicted"/>
<evidence type="ECO:0000256" key="7">
    <source>
        <dbReference type="ARBA" id="ARBA00023136"/>
    </source>
</evidence>
<dbReference type="PRINTS" id="PR01506">
    <property type="entry name" value="TATBPROTEIN"/>
</dbReference>
<dbReference type="NCBIfam" id="NF002377">
    <property type="entry name" value="PRK01371.1-4"/>
    <property type="match status" value="1"/>
</dbReference>
<feature type="region of interest" description="Disordered" evidence="8">
    <location>
        <begin position="81"/>
        <end position="155"/>
    </location>
</feature>
<keyword evidence="2" id="KW-0813">Transport</keyword>
<keyword evidence="7" id="KW-0472">Membrane</keyword>
<reference evidence="10" key="1">
    <citation type="submission" date="2023-07" db="EMBL/GenBank/DDBJ databases">
        <title>30 novel species of actinomycetes from the DSMZ collection.</title>
        <authorList>
            <person name="Nouioui I."/>
        </authorList>
    </citation>
    <scope>NUCLEOTIDE SEQUENCE [LARGE SCALE GENOMIC DNA]</scope>
    <source>
        <strain evidence="10">DSM 44399</strain>
    </source>
</reference>
<dbReference type="RefSeq" id="WP_311422906.1">
    <property type="nucleotide sequence ID" value="NZ_JAVREH010000010.1"/>
</dbReference>
<keyword evidence="6" id="KW-0811">Translocation</keyword>
<name>A0ABU2J9V5_9ACTN</name>
<organism evidence="9 10">
    <name type="scientific">Jatrophihabitans lederbergiae</name>
    <dbReference type="NCBI Taxonomy" id="3075547"/>
    <lineage>
        <taxon>Bacteria</taxon>
        <taxon>Bacillati</taxon>
        <taxon>Actinomycetota</taxon>
        <taxon>Actinomycetes</taxon>
        <taxon>Jatrophihabitantales</taxon>
        <taxon>Jatrophihabitantaceae</taxon>
        <taxon>Jatrophihabitans</taxon>
    </lineage>
</organism>
<evidence type="ECO:0000256" key="5">
    <source>
        <dbReference type="ARBA" id="ARBA00022989"/>
    </source>
</evidence>
<evidence type="ECO:0000256" key="6">
    <source>
        <dbReference type="ARBA" id="ARBA00023010"/>
    </source>
</evidence>
<dbReference type="Proteomes" id="UP001183176">
    <property type="component" value="Unassembled WGS sequence"/>
</dbReference>
<feature type="compositionally biased region" description="Gly residues" evidence="8">
    <location>
        <begin position="111"/>
        <end position="132"/>
    </location>
</feature>
<dbReference type="Gene3D" id="1.20.5.3310">
    <property type="match status" value="1"/>
</dbReference>
<evidence type="ECO:0000313" key="10">
    <source>
        <dbReference type="Proteomes" id="UP001183176"/>
    </source>
</evidence>
<sequence length="155" mass="15871">MFNIGPLEFVVLAALALVVFGPEKLPDLTKDAARMIRTLRDLAQGARTQLNSELGPEFADFDLASLNPRTAIKNALLGDDDFSSINPKDAISRALRGEDDPVREPSAPSQGGVGGGAGGGGAAFGDRTGGGATAMPAPGTPLAEGERPPFDPDAT</sequence>
<gene>
    <name evidence="9" type="ORF">RM423_10130</name>
</gene>
<keyword evidence="4" id="KW-0653">Protein transport</keyword>
<keyword evidence="10" id="KW-1185">Reference proteome</keyword>